<dbReference type="EMBL" id="CP155447">
    <property type="protein sequence ID" value="XBH06807.1"/>
    <property type="molecule type" value="Genomic_DNA"/>
</dbReference>
<evidence type="ECO:0000313" key="1">
    <source>
        <dbReference type="EMBL" id="XBH06807.1"/>
    </source>
</evidence>
<sequence>MSGGKTPAMTVPQARHILARLLRDLPPSLDEISRVVTRVLRRNEESRIYHWHNATGEFPPRRPRPIRS</sequence>
<dbReference type="RefSeq" id="WP_406699655.1">
    <property type="nucleotide sequence ID" value="NZ_CP155447.1"/>
</dbReference>
<dbReference type="AlphaFoldDB" id="A0AAU7CNV6"/>
<gene>
    <name evidence="1" type="ORF">V5E97_12420</name>
</gene>
<name>A0AAU7CNV6_9BACT</name>
<proteinExistence type="predicted"/>
<organism evidence="1">
    <name type="scientific">Singulisphaera sp. Ch08</name>
    <dbReference type="NCBI Taxonomy" id="3120278"/>
    <lineage>
        <taxon>Bacteria</taxon>
        <taxon>Pseudomonadati</taxon>
        <taxon>Planctomycetota</taxon>
        <taxon>Planctomycetia</taxon>
        <taxon>Isosphaerales</taxon>
        <taxon>Isosphaeraceae</taxon>
        <taxon>Singulisphaera</taxon>
    </lineage>
</organism>
<accession>A0AAU7CNV6</accession>
<protein>
    <submittedName>
        <fullName evidence="1">Uncharacterized protein</fullName>
    </submittedName>
</protein>
<reference evidence="1" key="1">
    <citation type="submission" date="2024-05" db="EMBL/GenBank/DDBJ databases">
        <title>Planctomycetes of the genus Singulisphaera possess chitinolytic capabilities.</title>
        <authorList>
            <person name="Ivanova A."/>
        </authorList>
    </citation>
    <scope>NUCLEOTIDE SEQUENCE</scope>
    <source>
        <strain evidence="1">Ch08T</strain>
    </source>
</reference>